<evidence type="ECO:0000313" key="2">
    <source>
        <dbReference type="EMBL" id="RZT03048.1"/>
    </source>
</evidence>
<dbReference type="AlphaFoldDB" id="A0A4Q7PSG1"/>
<gene>
    <name evidence="2" type="ORF">EV209_1182</name>
</gene>
<evidence type="ECO:0000256" key="1">
    <source>
        <dbReference type="SAM" id="MobiDB-lite"/>
    </source>
</evidence>
<keyword evidence="3" id="KW-1185">Reference proteome</keyword>
<evidence type="ECO:0000313" key="3">
    <source>
        <dbReference type="Proteomes" id="UP000292927"/>
    </source>
</evidence>
<dbReference type="EMBL" id="SGXF01000001">
    <property type="protein sequence ID" value="RZT03048.1"/>
    <property type="molecule type" value="Genomic_DNA"/>
</dbReference>
<sequence>MGACQRRASGKAGDGRQDVVGPGNKQGVGTLNSSTLDY</sequence>
<feature type="compositionally biased region" description="Polar residues" evidence="1">
    <location>
        <begin position="27"/>
        <end position="38"/>
    </location>
</feature>
<reference evidence="2 3" key="1">
    <citation type="submission" date="2019-02" db="EMBL/GenBank/DDBJ databases">
        <title>Genomic Encyclopedia of Type Strains, Phase IV (KMG-IV): sequencing the most valuable type-strain genomes for metagenomic binning, comparative biology and taxonomic classification.</title>
        <authorList>
            <person name="Goeker M."/>
        </authorList>
    </citation>
    <scope>NUCLEOTIDE SEQUENCE [LARGE SCALE GENOMIC DNA]</scope>
    <source>
        <strain evidence="2 3">DSM 29486</strain>
    </source>
</reference>
<dbReference type="Proteomes" id="UP000292927">
    <property type="component" value="Unassembled WGS sequence"/>
</dbReference>
<organism evidence="2 3">
    <name type="scientific">Cuneatibacter caecimuris</name>
    <dbReference type="NCBI Taxonomy" id="1796618"/>
    <lineage>
        <taxon>Bacteria</taxon>
        <taxon>Bacillati</taxon>
        <taxon>Bacillota</taxon>
        <taxon>Clostridia</taxon>
        <taxon>Lachnospirales</taxon>
        <taxon>Lachnospiraceae</taxon>
        <taxon>Cuneatibacter</taxon>
    </lineage>
</organism>
<comment type="caution">
    <text evidence="2">The sequence shown here is derived from an EMBL/GenBank/DDBJ whole genome shotgun (WGS) entry which is preliminary data.</text>
</comment>
<feature type="region of interest" description="Disordered" evidence="1">
    <location>
        <begin position="1"/>
        <end position="38"/>
    </location>
</feature>
<name>A0A4Q7PSG1_9FIRM</name>
<accession>A0A4Q7PSG1</accession>
<protein>
    <submittedName>
        <fullName evidence="2">Uncharacterized protein</fullName>
    </submittedName>
</protein>
<proteinExistence type="predicted"/>